<dbReference type="Pfam" id="PF00134">
    <property type="entry name" value="Cyclin_N"/>
    <property type="match status" value="1"/>
</dbReference>
<evidence type="ECO:0000259" key="6">
    <source>
        <dbReference type="SMART" id="SM00385"/>
    </source>
</evidence>
<evidence type="ECO:0000256" key="2">
    <source>
        <dbReference type="ARBA" id="ARBA00022618"/>
    </source>
</evidence>
<keyword evidence="4" id="KW-0131">Cell cycle</keyword>
<protein>
    <submittedName>
        <fullName evidence="8">Cyclin-like protein</fullName>
    </submittedName>
</protein>
<dbReference type="AlphaFoldDB" id="A0A9P5PL49"/>
<dbReference type="Gene3D" id="1.10.472.10">
    <property type="entry name" value="Cyclin-like"/>
    <property type="match status" value="2"/>
</dbReference>
<proteinExistence type="inferred from homology"/>
<gene>
    <name evidence="8" type="ORF">BDP27DRAFT_1229128</name>
</gene>
<dbReference type="GO" id="GO:0051726">
    <property type="term" value="P:regulation of cell cycle"/>
    <property type="evidence" value="ECO:0007669"/>
    <property type="project" value="UniProtKB-ARBA"/>
</dbReference>
<keyword evidence="3 5" id="KW-0195">Cyclin</keyword>
<dbReference type="Pfam" id="PF02984">
    <property type="entry name" value="Cyclin_C"/>
    <property type="match status" value="1"/>
</dbReference>
<evidence type="ECO:0000256" key="3">
    <source>
        <dbReference type="ARBA" id="ARBA00023127"/>
    </source>
</evidence>
<evidence type="ECO:0000256" key="1">
    <source>
        <dbReference type="ARBA" id="ARBA00008742"/>
    </source>
</evidence>
<dbReference type="SMART" id="SM00385">
    <property type="entry name" value="CYCLIN"/>
    <property type="match status" value="2"/>
</dbReference>
<dbReference type="GO" id="GO:0051301">
    <property type="term" value="P:cell division"/>
    <property type="evidence" value="ECO:0007669"/>
    <property type="project" value="UniProtKB-KW"/>
</dbReference>
<dbReference type="GO" id="GO:0044843">
    <property type="term" value="P:cell cycle G1/S phase transition"/>
    <property type="evidence" value="ECO:0007669"/>
    <property type="project" value="UniProtKB-ARBA"/>
</dbReference>
<dbReference type="Proteomes" id="UP000772434">
    <property type="component" value="Unassembled WGS sequence"/>
</dbReference>
<dbReference type="PROSITE" id="PS00292">
    <property type="entry name" value="CYCLINS"/>
    <property type="match status" value="1"/>
</dbReference>
<sequence length="265" mass="31209">MQIPPSTAIQQHQHFRRGDEYWDDICRHMHEMERYTMGSTQSMDQQPEIHWDMRPFLIDFLVEIHLSFRLRPESLYLALNIVDRYVSRRIVLIKHYQLVGCAALWIAAKFEDSKERIPTVQSLAQKCHSAYEESAFIQMEGHVLSTIQWMLGHPTAEAWLGLISCLEEAKVQHVARFLMEITLYYRDFVKYTPSSIALAALALARLLCGKPAKLWEETDEVLEIVDLLDMRVKRIDNLSKMLVKKYSYVFYSRAAVFVRQYYLQK</sequence>
<organism evidence="8 9">
    <name type="scientific">Rhodocollybia butyracea</name>
    <dbReference type="NCBI Taxonomy" id="206335"/>
    <lineage>
        <taxon>Eukaryota</taxon>
        <taxon>Fungi</taxon>
        <taxon>Dikarya</taxon>
        <taxon>Basidiomycota</taxon>
        <taxon>Agaricomycotina</taxon>
        <taxon>Agaricomycetes</taxon>
        <taxon>Agaricomycetidae</taxon>
        <taxon>Agaricales</taxon>
        <taxon>Marasmiineae</taxon>
        <taxon>Omphalotaceae</taxon>
        <taxon>Rhodocollybia</taxon>
    </lineage>
</organism>
<evidence type="ECO:0000256" key="4">
    <source>
        <dbReference type="ARBA" id="ARBA00023306"/>
    </source>
</evidence>
<dbReference type="GO" id="GO:0019887">
    <property type="term" value="F:protein kinase regulator activity"/>
    <property type="evidence" value="ECO:0007669"/>
    <property type="project" value="UniProtKB-ARBA"/>
</dbReference>
<dbReference type="SMART" id="SM01332">
    <property type="entry name" value="Cyclin_C"/>
    <property type="match status" value="1"/>
</dbReference>
<dbReference type="InterPro" id="IPR036915">
    <property type="entry name" value="Cyclin-like_sf"/>
</dbReference>
<reference evidence="8" key="1">
    <citation type="submission" date="2020-11" db="EMBL/GenBank/DDBJ databases">
        <authorList>
            <consortium name="DOE Joint Genome Institute"/>
            <person name="Ahrendt S."/>
            <person name="Riley R."/>
            <person name="Andreopoulos W."/>
            <person name="Labutti K."/>
            <person name="Pangilinan J."/>
            <person name="Ruiz-Duenas F.J."/>
            <person name="Barrasa J.M."/>
            <person name="Sanchez-Garcia M."/>
            <person name="Camarero S."/>
            <person name="Miyauchi S."/>
            <person name="Serrano A."/>
            <person name="Linde D."/>
            <person name="Babiker R."/>
            <person name="Drula E."/>
            <person name="Ayuso-Fernandez I."/>
            <person name="Pacheco R."/>
            <person name="Padilla G."/>
            <person name="Ferreira P."/>
            <person name="Barriuso J."/>
            <person name="Kellner H."/>
            <person name="Castanera R."/>
            <person name="Alfaro M."/>
            <person name="Ramirez L."/>
            <person name="Pisabarro A.G."/>
            <person name="Kuo A."/>
            <person name="Tritt A."/>
            <person name="Lipzen A."/>
            <person name="He G."/>
            <person name="Yan M."/>
            <person name="Ng V."/>
            <person name="Cullen D."/>
            <person name="Martin F."/>
            <person name="Rosso M.-N."/>
            <person name="Henrissat B."/>
            <person name="Hibbett D."/>
            <person name="Martinez A.T."/>
            <person name="Grigoriev I.V."/>
        </authorList>
    </citation>
    <scope>NUCLEOTIDE SEQUENCE</scope>
    <source>
        <strain evidence="8">AH 40177</strain>
    </source>
</reference>
<keyword evidence="2" id="KW-0132">Cell division</keyword>
<dbReference type="EMBL" id="JADNRY010000106">
    <property type="protein sequence ID" value="KAF9065259.1"/>
    <property type="molecule type" value="Genomic_DNA"/>
</dbReference>
<dbReference type="FunFam" id="1.10.472.10:FF:000010">
    <property type="entry name" value="G1/S-specific cyclin Cln1"/>
    <property type="match status" value="1"/>
</dbReference>
<accession>A0A9P5PL49</accession>
<feature type="domain" description="Cyclin C-terminal" evidence="7">
    <location>
        <begin position="154"/>
        <end position="260"/>
    </location>
</feature>
<dbReference type="InterPro" id="IPR048258">
    <property type="entry name" value="Cyclins_cyclin-box"/>
</dbReference>
<feature type="domain" description="Cyclin-like" evidence="6">
    <location>
        <begin position="59"/>
        <end position="145"/>
    </location>
</feature>
<evidence type="ECO:0000313" key="8">
    <source>
        <dbReference type="EMBL" id="KAF9065259.1"/>
    </source>
</evidence>
<dbReference type="InterPro" id="IPR004367">
    <property type="entry name" value="Cyclin_C-dom"/>
</dbReference>
<dbReference type="InterPro" id="IPR006671">
    <property type="entry name" value="Cyclin_N"/>
</dbReference>
<feature type="domain" description="Cyclin-like" evidence="6">
    <location>
        <begin position="158"/>
        <end position="244"/>
    </location>
</feature>
<keyword evidence="9" id="KW-1185">Reference proteome</keyword>
<comment type="similarity">
    <text evidence="1 5">Belongs to the cyclin family.</text>
</comment>
<evidence type="ECO:0000256" key="5">
    <source>
        <dbReference type="RuleBase" id="RU000383"/>
    </source>
</evidence>
<dbReference type="InterPro" id="IPR013763">
    <property type="entry name" value="Cyclin-like_dom"/>
</dbReference>
<evidence type="ECO:0000313" key="9">
    <source>
        <dbReference type="Proteomes" id="UP000772434"/>
    </source>
</evidence>
<name>A0A9P5PL49_9AGAR</name>
<dbReference type="InterPro" id="IPR039361">
    <property type="entry name" value="Cyclin"/>
</dbReference>
<evidence type="ECO:0000259" key="7">
    <source>
        <dbReference type="SMART" id="SM01332"/>
    </source>
</evidence>
<comment type="caution">
    <text evidence="8">The sequence shown here is derived from an EMBL/GenBank/DDBJ whole genome shotgun (WGS) entry which is preliminary data.</text>
</comment>
<dbReference type="CDD" id="cd20559">
    <property type="entry name" value="CYCLIN_ScCLN_like"/>
    <property type="match status" value="1"/>
</dbReference>
<dbReference type="SUPFAM" id="SSF47954">
    <property type="entry name" value="Cyclin-like"/>
    <property type="match status" value="2"/>
</dbReference>
<dbReference type="PANTHER" id="PTHR10177">
    <property type="entry name" value="CYCLINS"/>
    <property type="match status" value="1"/>
</dbReference>
<dbReference type="OrthoDB" id="5590282at2759"/>